<sequence>MTSPPVSSAAAASPPGLRNLSLDLLKVVMAAMVIGLHGGFLRDVNPAAASYFTNGLFRIAVPTFFLINGYYLERLLDRGVWPWFRRMLVLYGLWMLIYGPRWLRPDVRPLEDIAKDALIGFYHLWYLIALIAAASLLQLLRWRFGRRSGPLALAAGLTFVTGLSIQYLGNFHLIPNPAIDDWLNTVDSYRNFLFFGFPFLAFGVLIARFEPVISRLSRWYLPLTILGLAALTLEWGLNYHFNRQNSVFEIYLSLALLCPMLFLTVKARTLMGRNRSIGLFATGIYLIHVWVLHLTYYVEMGDTARTLIGLAVSATLAPLLVLANRRLPLL</sequence>
<dbReference type="PANTHER" id="PTHR40074:SF2">
    <property type="entry name" value="O-ACETYLTRANSFERASE WECH"/>
    <property type="match status" value="1"/>
</dbReference>
<keyword evidence="9" id="KW-0808">Transferase</keyword>
<keyword evidence="4 7" id="KW-0812">Transmembrane</keyword>
<gene>
    <name evidence="9" type="ORF">LX76_01658</name>
</gene>
<feature type="transmembrane region" description="Helical" evidence="7">
    <location>
        <begin position="48"/>
        <end position="71"/>
    </location>
</feature>
<dbReference type="InterPro" id="IPR002656">
    <property type="entry name" value="Acyl_transf_3_dom"/>
</dbReference>
<feature type="transmembrane region" description="Helical" evidence="7">
    <location>
        <begin position="119"/>
        <end position="139"/>
    </location>
</feature>
<evidence type="ECO:0000256" key="1">
    <source>
        <dbReference type="ARBA" id="ARBA00004651"/>
    </source>
</evidence>
<evidence type="ECO:0000313" key="9">
    <source>
        <dbReference type="EMBL" id="PZX55133.1"/>
    </source>
</evidence>
<proteinExistence type="inferred from homology"/>
<evidence type="ECO:0000256" key="6">
    <source>
        <dbReference type="ARBA" id="ARBA00023136"/>
    </source>
</evidence>
<dbReference type="EMBL" id="QKZS01000004">
    <property type="protein sequence ID" value="PZX55133.1"/>
    <property type="molecule type" value="Genomic_DNA"/>
</dbReference>
<feature type="transmembrane region" description="Helical" evidence="7">
    <location>
        <begin position="247"/>
        <end position="265"/>
    </location>
</feature>
<feature type="transmembrane region" description="Helical" evidence="7">
    <location>
        <begin position="83"/>
        <end position="99"/>
    </location>
</feature>
<feature type="transmembrane region" description="Helical" evidence="7">
    <location>
        <begin position="304"/>
        <end position="323"/>
    </location>
</feature>
<dbReference type="Proteomes" id="UP000249538">
    <property type="component" value="Unassembled WGS sequence"/>
</dbReference>
<dbReference type="GO" id="GO:0005886">
    <property type="term" value="C:plasma membrane"/>
    <property type="evidence" value="ECO:0007669"/>
    <property type="project" value="UniProtKB-SubCell"/>
</dbReference>
<evidence type="ECO:0000256" key="5">
    <source>
        <dbReference type="ARBA" id="ARBA00022989"/>
    </source>
</evidence>
<feature type="transmembrane region" description="Helical" evidence="7">
    <location>
        <begin position="151"/>
        <end position="169"/>
    </location>
</feature>
<dbReference type="AlphaFoldDB" id="A0A2W7R2U6"/>
<evidence type="ECO:0000256" key="7">
    <source>
        <dbReference type="SAM" id="Phobius"/>
    </source>
</evidence>
<evidence type="ECO:0000256" key="3">
    <source>
        <dbReference type="ARBA" id="ARBA00022475"/>
    </source>
</evidence>
<dbReference type="Pfam" id="PF01757">
    <property type="entry name" value="Acyl_transf_3"/>
    <property type="match status" value="1"/>
</dbReference>
<feature type="transmembrane region" description="Helical" evidence="7">
    <location>
        <begin position="219"/>
        <end position="241"/>
    </location>
</feature>
<keyword evidence="6 7" id="KW-0472">Membrane</keyword>
<keyword evidence="5 7" id="KW-1133">Transmembrane helix</keyword>
<reference evidence="9 10" key="1">
    <citation type="submission" date="2018-06" db="EMBL/GenBank/DDBJ databases">
        <title>Genomic Encyclopedia of Archaeal and Bacterial Type Strains, Phase II (KMG-II): from individual species to whole genera.</title>
        <authorList>
            <person name="Goeker M."/>
        </authorList>
    </citation>
    <scope>NUCLEOTIDE SEQUENCE [LARGE SCALE GENOMIC DNA]</scope>
    <source>
        <strain evidence="9 10">DSM 18774</strain>
    </source>
</reference>
<evidence type="ECO:0000259" key="8">
    <source>
        <dbReference type="Pfam" id="PF01757"/>
    </source>
</evidence>
<feature type="transmembrane region" description="Helical" evidence="7">
    <location>
        <begin position="189"/>
        <end position="207"/>
    </location>
</feature>
<organism evidence="9 10">
    <name type="scientific">Cereibacter changlensis</name>
    <dbReference type="NCBI Taxonomy" id="402884"/>
    <lineage>
        <taxon>Bacteria</taxon>
        <taxon>Pseudomonadati</taxon>
        <taxon>Pseudomonadota</taxon>
        <taxon>Alphaproteobacteria</taxon>
        <taxon>Rhodobacterales</taxon>
        <taxon>Paracoccaceae</taxon>
        <taxon>Cereibacter</taxon>
    </lineage>
</organism>
<accession>A0A2W7R2U6</accession>
<feature type="transmembrane region" description="Helical" evidence="7">
    <location>
        <begin position="277"/>
        <end position="298"/>
    </location>
</feature>
<comment type="similarity">
    <text evidence="2">Belongs to the acyltransferase 3 family.</text>
</comment>
<protein>
    <submittedName>
        <fullName evidence="9">Surface polysaccharide O-acyltransferase-like enzyme</fullName>
    </submittedName>
</protein>
<keyword evidence="3" id="KW-1003">Cell membrane</keyword>
<dbReference type="RefSeq" id="WP_245941386.1">
    <property type="nucleotide sequence ID" value="NZ_QKZS01000004.1"/>
</dbReference>
<name>A0A2W7R2U6_9RHOB</name>
<evidence type="ECO:0000313" key="10">
    <source>
        <dbReference type="Proteomes" id="UP000249538"/>
    </source>
</evidence>
<comment type="caution">
    <text evidence="9">The sequence shown here is derived from an EMBL/GenBank/DDBJ whole genome shotgun (WGS) entry which is preliminary data.</text>
</comment>
<evidence type="ECO:0000256" key="4">
    <source>
        <dbReference type="ARBA" id="ARBA00022692"/>
    </source>
</evidence>
<dbReference type="PANTHER" id="PTHR40074">
    <property type="entry name" value="O-ACETYLTRANSFERASE WECH"/>
    <property type="match status" value="1"/>
</dbReference>
<comment type="subcellular location">
    <subcellularLocation>
        <location evidence="1">Cell membrane</location>
        <topology evidence="1">Multi-pass membrane protein</topology>
    </subcellularLocation>
</comment>
<dbReference type="GO" id="GO:0009246">
    <property type="term" value="P:enterobacterial common antigen biosynthetic process"/>
    <property type="evidence" value="ECO:0007669"/>
    <property type="project" value="TreeGrafter"/>
</dbReference>
<dbReference type="GO" id="GO:0016413">
    <property type="term" value="F:O-acetyltransferase activity"/>
    <property type="evidence" value="ECO:0007669"/>
    <property type="project" value="TreeGrafter"/>
</dbReference>
<evidence type="ECO:0000256" key="2">
    <source>
        <dbReference type="ARBA" id="ARBA00007400"/>
    </source>
</evidence>
<feature type="domain" description="Acyltransferase 3" evidence="8">
    <location>
        <begin position="20"/>
        <end position="302"/>
    </location>
</feature>
<keyword evidence="9" id="KW-0012">Acyltransferase</keyword>